<dbReference type="FunFam" id="3.40.50.300:FF:000223">
    <property type="entry name" value="Dynein heavy chain 3, axonemal"/>
    <property type="match status" value="1"/>
</dbReference>
<evidence type="ECO:0000313" key="22">
    <source>
        <dbReference type="EMBL" id="TPX44276.1"/>
    </source>
</evidence>
<dbReference type="Pfam" id="PF03028">
    <property type="entry name" value="Dynein_heavy"/>
    <property type="match status" value="1"/>
</dbReference>
<dbReference type="Gene3D" id="1.20.920.20">
    <property type="match status" value="1"/>
</dbReference>
<evidence type="ECO:0000256" key="10">
    <source>
        <dbReference type="ARBA" id="ARBA00022840"/>
    </source>
</evidence>
<dbReference type="InterPro" id="IPR003593">
    <property type="entry name" value="AAA+_ATPase"/>
</dbReference>
<dbReference type="InterPro" id="IPR043157">
    <property type="entry name" value="Dynein_AAA1S"/>
</dbReference>
<evidence type="ECO:0000256" key="1">
    <source>
        <dbReference type="ARBA" id="ARBA00004230"/>
    </source>
</evidence>
<dbReference type="FunFam" id="3.10.490.20:FF:000001">
    <property type="entry name" value="dynein heavy chain 7, axonemal"/>
    <property type="match status" value="1"/>
</dbReference>
<dbReference type="EMBL" id="QEAM01000189">
    <property type="protein sequence ID" value="TPX44276.1"/>
    <property type="molecule type" value="Genomic_DNA"/>
</dbReference>
<keyword evidence="7" id="KW-0493">Microtubule</keyword>
<feature type="compositionally biased region" description="Polar residues" evidence="20">
    <location>
        <begin position="11"/>
        <end position="56"/>
    </location>
</feature>
<dbReference type="FunFam" id="1.10.8.720:FF:000001">
    <property type="entry name" value="dynein heavy chain 7, axonemal"/>
    <property type="match status" value="1"/>
</dbReference>
<dbReference type="InterPro" id="IPR024317">
    <property type="entry name" value="Dynein_heavy_chain_D4_dom"/>
</dbReference>
<dbReference type="GO" id="GO:0005524">
    <property type="term" value="F:ATP binding"/>
    <property type="evidence" value="ECO:0007669"/>
    <property type="project" value="UniProtKB-KW"/>
</dbReference>
<dbReference type="InterPro" id="IPR013602">
    <property type="entry name" value="Dynein_heavy_linker"/>
</dbReference>
<dbReference type="InterPro" id="IPR042228">
    <property type="entry name" value="Dynein_linker_3"/>
</dbReference>
<dbReference type="FunFam" id="3.40.50.300:FF:001328">
    <property type="entry name" value="Dynein heavy chain 6, axonemal"/>
    <property type="match status" value="1"/>
</dbReference>
<proteinExistence type="inferred from homology"/>
<evidence type="ECO:0000256" key="16">
    <source>
        <dbReference type="ARBA" id="ARBA00023212"/>
    </source>
</evidence>
<evidence type="ECO:0000256" key="4">
    <source>
        <dbReference type="ARBA" id="ARBA00011655"/>
    </source>
</evidence>
<dbReference type="FunFam" id="3.20.180.20:FF:000003">
    <property type="entry name" value="Dynein heavy chain 12, axonemal"/>
    <property type="match status" value="1"/>
</dbReference>
<dbReference type="InterPro" id="IPR035699">
    <property type="entry name" value="AAA_6"/>
</dbReference>
<keyword evidence="13 19" id="KW-0175">Coiled coil</keyword>
<dbReference type="Gene3D" id="3.10.490.20">
    <property type="match status" value="1"/>
</dbReference>
<evidence type="ECO:0000256" key="11">
    <source>
        <dbReference type="ARBA" id="ARBA00022846"/>
    </source>
</evidence>
<dbReference type="InterPro" id="IPR041228">
    <property type="entry name" value="Dynein_C"/>
</dbReference>
<dbReference type="PANTHER" id="PTHR22878">
    <property type="entry name" value="DYNEIN HEAVY CHAIN 6, AXONEMAL-LIKE-RELATED"/>
    <property type="match status" value="1"/>
</dbReference>
<comment type="caution">
    <text evidence="22">The sequence shown here is derived from an EMBL/GenBank/DDBJ whole genome shotgun (WGS) entry which is preliminary data.</text>
</comment>
<protein>
    <recommendedName>
        <fullName evidence="5">Dynein heavy chain, cytoplasmic</fullName>
    </recommendedName>
    <alternativeName>
        <fullName evidence="18">Dynein heavy chain, cytosolic</fullName>
    </alternativeName>
</protein>
<dbReference type="Pfam" id="PF18198">
    <property type="entry name" value="AAA_lid_11"/>
    <property type="match status" value="1"/>
</dbReference>
<feature type="domain" description="AAA+ ATPase" evidence="21">
    <location>
        <begin position="2059"/>
        <end position="2207"/>
    </location>
</feature>
<dbReference type="InterPro" id="IPR042222">
    <property type="entry name" value="Dynein_2_N"/>
</dbReference>
<evidence type="ECO:0000256" key="6">
    <source>
        <dbReference type="ARBA" id="ARBA00022490"/>
    </source>
</evidence>
<organism evidence="22 23">
    <name type="scientific">Synchytrium endobioticum</name>
    <dbReference type="NCBI Taxonomy" id="286115"/>
    <lineage>
        <taxon>Eukaryota</taxon>
        <taxon>Fungi</taxon>
        <taxon>Fungi incertae sedis</taxon>
        <taxon>Chytridiomycota</taxon>
        <taxon>Chytridiomycota incertae sedis</taxon>
        <taxon>Chytridiomycetes</taxon>
        <taxon>Synchytriales</taxon>
        <taxon>Synchytriaceae</taxon>
        <taxon>Synchytrium</taxon>
    </lineage>
</organism>
<dbReference type="FunFam" id="3.40.50.300:FF:000362">
    <property type="entry name" value="Dynein, axonemal, heavy chain 6"/>
    <property type="match status" value="1"/>
</dbReference>
<dbReference type="PANTHER" id="PTHR22878:SF70">
    <property type="entry name" value="DYNEIN HEAVY CHAIN 2, AXONEMAL"/>
    <property type="match status" value="1"/>
</dbReference>
<keyword evidence="16" id="KW-0206">Cytoskeleton</keyword>
<dbReference type="PROSITE" id="PS00018">
    <property type="entry name" value="EF_HAND_1"/>
    <property type="match status" value="1"/>
</dbReference>
<dbReference type="GO" id="GO:0005858">
    <property type="term" value="C:axonemal dynein complex"/>
    <property type="evidence" value="ECO:0007669"/>
    <property type="project" value="UniProtKB-ARBA"/>
</dbReference>
<evidence type="ECO:0000256" key="2">
    <source>
        <dbReference type="ARBA" id="ARBA00004430"/>
    </source>
</evidence>
<dbReference type="Gene3D" id="1.20.920.30">
    <property type="match status" value="1"/>
</dbReference>
<name>A0A507CYP7_9FUNG</name>
<dbReference type="Pfam" id="PF08393">
    <property type="entry name" value="DHC_N2"/>
    <property type="match status" value="1"/>
</dbReference>
<feature type="coiled-coil region" evidence="19">
    <location>
        <begin position="2906"/>
        <end position="2968"/>
    </location>
</feature>
<evidence type="ECO:0000256" key="20">
    <source>
        <dbReference type="SAM" id="MobiDB-lite"/>
    </source>
</evidence>
<evidence type="ECO:0000259" key="21">
    <source>
        <dbReference type="SMART" id="SM00382"/>
    </source>
</evidence>
<dbReference type="Proteomes" id="UP000320475">
    <property type="component" value="Unassembled WGS sequence"/>
</dbReference>
<dbReference type="Gene3D" id="1.20.140.100">
    <property type="entry name" value="Dynein heavy chain, N-terminal domain 2"/>
    <property type="match status" value="1"/>
</dbReference>
<dbReference type="Gene3D" id="3.40.50.300">
    <property type="entry name" value="P-loop containing nucleotide triphosphate hydrolases"/>
    <property type="match status" value="5"/>
</dbReference>
<evidence type="ECO:0000256" key="8">
    <source>
        <dbReference type="ARBA" id="ARBA00022737"/>
    </source>
</evidence>
<dbReference type="Gene3D" id="1.10.287.2620">
    <property type="match status" value="1"/>
</dbReference>
<dbReference type="FunFam" id="3.40.50.300:FF:000044">
    <property type="entry name" value="Dynein heavy chain 5, axonemal"/>
    <property type="match status" value="1"/>
</dbReference>
<evidence type="ECO:0000256" key="18">
    <source>
        <dbReference type="ARBA" id="ARBA00033439"/>
    </source>
</evidence>
<dbReference type="SUPFAM" id="SSF52540">
    <property type="entry name" value="P-loop containing nucleoside triphosphate hydrolases"/>
    <property type="match status" value="4"/>
</dbReference>
<keyword evidence="9" id="KW-0547">Nucleotide-binding</keyword>
<reference evidence="22 23" key="1">
    <citation type="journal article" date="2019" name="Sci. Rep.">
        <title>Comparative genomics of chytrid fungi reveal insights into the obligate biotrophic and pathogenic lifestyle of Synchytrium endobioticum.</title>
        <authorList>
            <person name="van de Vossenberg B.T.L.H."/>
            <person name="Warris S."/>
            <person name="Nguyen H.D.T."/>
            <person name="van Gent-Pelzer M.P.E."/>
            <person name="Joly D.L."/>
            <person name="van de Geest H.C."/>
            <person name="Bonants P.J.M."/>
            <person name="Smith D.S."/>
            <person name="Levesque C.A."/>
            <person name="van der Lee T.A.J."/>
        </authorList>
    </citation>
    <scope>NUCLEOTIDE SEQUENCE [LARGE SCALE GENOMIC DNA]</scope>
    <source>
        <strain evidence="22 23">LEV6574</strain>
    </source>
</reference>
<dbReference type="Gene3D" id="1.10.8.720">
    <property type="entry name" value="Region D6 of dynein motor"/>
    <property type="match status" value="1"/>
</dbReference>
<dbReference type="Pfam" id="PF18199">
    <property type="entry name" value="Dynein_C"/>
    <property type="match status" value="1"/>
</dbReference>
<comment type="similarity">
    <text evidence="3">Belongs to the dynein heavy chain family.</text>
</comment>
<dbReference type="VEuPathDB" id="FungiDB:SeMB42_g07413"/>
<dbReference type="InterPro" id="IPR024743">
    <property type="entry name" value="Dynein_HC_stalk"/>
</dbReference>
<dbReference type="InterPro" id="IPR041658">
    <property type="entry name" value="AAA_lid_11"/>
</dbReference>
<dbReference type="Pfam" id="PF12777">
    <property type="entry name" value="MT"/>
    <property type="match status" value="1"/>
</dbReference>
<dbReference type="GO" id="GO:0005874">
    <property type="term" value="C:microtubule"/>
    <property type="evidence" value="ECO:0007669"/>
    <property type="project" value="UniProtKB-KW"/>
</dbReference>
<dbReference type="Pfam" id="PF12775">
    <property type="entry name" value="AAA_7"/>
    <property type="match status" value="1"/>
</dbReference>
<evidence type="ECO:0000256" key="5">
    <source>
        <dbReference type="ARBA" id="ARBA00022197"/>
    </source>
</evidence>
<feature type="compositionally biased region" description="Pro residues" evidence="20">
    <location>
        <begin position="1"/>
        <end position="10"/>
    </location>
</feature>
<dbReference type="Pfam" id="PF12774">
    <property type="entry name" value="AAA_6"/>
    <property type="match status" value="1"/>
</dbReference>
<dbReference type="FunFam" id="1.10.287.2620:FF:000002">
    <property type="entry name" value="Dynein heavy chain 2, axonemal"/>
    <property type="match status" value="1"/>
</dbReference>
<keyword evidence="6" id="KW-0963">Cytoplasm</keyword>
<keyword evidence="8" id="KW-0677">Repeat</keyword>
<dbReference type="FunFam" id="3.40.50.300:FF:002141">
    <property type="entry name" value="Dynein heavy chain"/>
    <property type="match status" value="1"/>
</dbReference>
<feature type="domain" description="AAA+ ATPase" evidence="21">
    <location>
        <begin position="1445"/>
        <end position="1584"/>
    </location>
</feature>
<dbReference type="InterPro" id="IPR042219">
    <property type="entry name" value="AAA_lid_11_sf"/>
</dbReference>
<dbReference type="Gene3D" id="1.20.1270.280">
    <property type="match status" value="1"/>
</dbReference>
<dbReference type="GO" id="GO:0031514">
    <property type="term" value="C:motile cilium"/>
    <property type="evidence" value="ECO:0007669"/>
    <property type="project" value="UniProtKB-SubCell"/>
</dbReference>
<feature type="compositionally biased region" description="Basic residues" evidence="20">
    <location>
        <begin position="110"/>
        <end position="120"/>
    </location>
</feature>
<dbReference type="InterPro" id="IPR004273">
    <property type="entry name" value="Dynein_heavy_D6_P-loop"/>
</dbReference>
<evidence type="ECO:0000256" key="3">
    <source>
        <dbReference type="ARBA" id="ARBA00008887"/>
    </source>
</evidence>
<evidence type="ECO:0000256" key="15">
    <source>
        <dbReference type="ARBA" id="ARBA00023175"/>
    </source>
</evidence>
<dbReference type="Pfam" id="PF17857">
    <property type="entry name" value="AAA_lid_1"/>
    <property type="match status" value="1"/>
</dbReference>
<dbReference type="Gene3D" id="1.10.472.130">
    <property type="match status" value="1"/>
</dbReference>
<dbReference type="Gene3D" id="3.20.180.20">
    <property type="entry name" value="Dynein heavy chain, N-terminal domain 2"/>
    <property type="match status" value="1"/>
</dbReference>
<dbReference type="InterPro" id="IPR043160">
    <property type="entry name" value="Dynein_C_barrel"/>
</dbReference>
<dbReference type="Gene3D" id="6.10.140.1060">
    <property type="match status" value="1"/>
</dbReference>
<evidence type="ECO:0000256" key="17">
    <source>
        <dbReference type="ARBA" id="ARBA00023273"/>
    </source>
</evidence>
<dbReference type="FunFam" id="1.20.920.30:FF:000002">
    <property type="entry name" value="Dynein axonemal heavy chain 3"/>
    <property type="match status" value="1"/>
</dbReference>
<dbReference type="FunFam" id="1.10.8.710:FF:000004">
    <property type="entry name" value="Dynein axonemal heavy chain 6"/>
    <property type="match status" value="1"/>
</dbReference>
<keyword evidence="15" id="KW-0505">Motor protein</keyword>
<dbReference type="OrthoDB" id="447173at2759"/>
<dbReference type="InterPro" id="IPR041589">
    <property type="entry name" value="DNAH3_AAA_lid_1"/>
</dbReference>
<dbReference type="InterPro" id="IPR026983">
    <property type="entry name" value="DHC"/>
</dbReference>
<comment type="subunit">
    <text evidence="4">Consists of at least two heavy chains and a number of intermediate and light chains.</text>
</comment>
<dbReference type="FunFam" id="1.20.920.20:FF:000006">
    <property type="entry name" value="Dynein, axonemal, heavy chain 6"/>
    <property type="match status" value="1"/>
</dbReference>
<dbReference type="InterPro" id="IPR035706">
    <property type="entry name" value="AAA_9"/>
</dbReference>
<dbReference type="FunFam" id="1.20.140.100:FF:000004">
    <property type="entry name" value="Dynein axonemal heavy chain 6"/>
    <property type="match status" value="1"/>
</dbReference>
<keyword evidence="17" id="KW-0966">Cell projection</keyword>
<dbReference type="Pfam" id="PF17852">
    <property type="entry name" value="Dynein_AAA_lid"/>
    <property type="match status" value="1"/>
</dbReference>
<dbReference type="InterPro" id="IPR027417">
    <property type="entry name" value="P-loop_NTPase"/>
</dbReference>
<dbReference type="Gene3D" id="1.10.8.710">
    <property type="match status" value="1"/>
</dbReference>
<dbReference type="GO" id="GO:0008569">
    <property type="term" value="F:minus-end-directed microtubule motor activity"/>
    <property type="evidence" value="ECO:0007669"/>
    <property type="project" value="InterPro"/>
</dbReference>
<evidence type="ECO:0000256" key="12">
    <source>
        <dbReference type="ARBA" id="ARBA00023017"/>
    </source>
</evidence>
<evidence type="ECO:0000313" key="23">
    <source>
        <dbReference type="Proteomes" id="UP000320475"/>
    </source>
</evidence>
<keyword evidence="10" id="KW-0067">ATP-binding</keyword>
<dbReference type="FunFam" id="1.20.1270.280:FF:000001">
    <property type="entry name" value="dynein heavy chain 7, axonemal"/>
    <property type="match status" value="1"/>
</dbReference>
<keyword evidence="12" id="KW-0243">Dynein</keyword>
<comment type="subcellular location">
    <subcellularLocation>
        <location evidence="1">Cell projection</location>
        <location evidence="1">Cilium</location>
        <location evidence="1">Flagellum</location>
    </subcellularLocation>
    <subcellularLocation>
        <location evidence="2">Cytoplasm</location>
        <location evidence="2">Cytoskeleton</location>
        <location evidence="2">Cilium axoneme</location>
    </subcellularLocation>
</comment>
<dbReference type="FunFam" id="1.20.58.1120:FF:000005">
    <property type="entry name" value="Dynein, axonemal, heavy chain 12"/>
    <property type="match status" value="1"/>
</dbReference>
<evidence type="ECO:0000256" key="9">
    <source>
        <dbReference type="ARBA" id="ARBA00022741"/>
    </source>
</evidence>
<accession>A0A507CYP7</accession>
<dbReference type="GO" id="GO:0003341">
    <property type="term" value="P:cilium movement"/>
    <property type="evidence" value="ECO:0007669"/>
    <property type="project" value="UniProtKB-ARBA"/>
</dbReference>
<evidence type="ECO:0000256" key="13">
    <source>
        <dbReference type="ARBA" id="ARBA00023054"/>
    </source>
</evidence>
<sequence length="4120" mass="463371">MSSHSLPPPSADSTGNASGPLSAPTSTGDASAQSSHDGLASMQRSFASAPGGNTSAPEPITFRKGDARTGLTELVGLLMQTNKPPSLLRPITMPTVAKASEGDTTPSHRTSLHSPRRIKPKAPDTQLIYNPDTMPEIIPPPINPDTLGLPPVLKHVSWTRAAPFKEEGFARNVSDSIGNNYSPMAQDLNIISMSMIPPRPRSHASLASHTPHEKTLGILEANAPSYAESRPMSPLARIKDSYPPLSAPAKFQAAAQPDPYDPEALLLSHQLTPEQRYWYYVHRGIPNEVVPELDSIATANMEAMIPAFLRHSELLNDIKQLLLSEAKETHQTALKRSILDYILLDDKERRRLGIPYPRGGSDLQYHPRIVRAPVPWHHSVVSARQAMEKILFITNPVMRKLLNISEEFGQNKVVDCSYFVPAVVPLDVIEFRHVFKRQCDEFSKKVKDEWLPAVAGMFFSTKEQWYAMATTNPDSDAGFRLLDSFFKSVATLMSNQIWTMVASALDDFEKFIAKFESSSGSSQQSEPIFAVNVVVSGSQIRFEPPLSELELAVAQVMDDICSVARRVPKIETKLFTSLQNENIILPSSGVDGERVAEARFVRGVLSRSAQSPQKHLLGYDKFKSLLSHKAEKRVEEFLRDNHELEEYEVEIQKLLKLVEDIAASPSIARFNMIQIDCNLLKTELTVKAKGLVQQLVDQIADLNRKTNQSICEQYEKIAARAMKLPVDTEELVDLAKYVEAVREKEVVELKDEIGRGGKRLEFLLQYAFLPDDDIKLNGVALTWPTRIQPIFELSRKRIAQKKSKAQEDLRLRTVQASDELDACYNDIAAFKDYGIVGEMGEYLRKLAALEERLITIADTIRKVNSEEELLGWPKTPFAKHAQSIELIAPYKQLWETVQQFQTENTRWMNGSLTDLDSAVVEEQCSTMWRAAFKLVKQFAEQPTPRKVAEGVKNKLEKFKLHLPLLSVLRNPGLRERHWRQMAAVVGQPIVPDETTTLSKMLDLNLGPYLAQFETVSDAATKEFSLQKTLQKMRDDWGPLVFTLVDYKDTGTRILSSMDEVQALLDDQIVKVQTMRGSPFVKPIEEDVIVFEKNLIQIQDTLDAWLQVQSTWLYLEPIFSSEDIMVQMPIEGKKFRQVDKTWRDMMYSTFSDPRIIRAAEDDTLLLRLRDSFSLLEEIQKGLNEYLEKKRLYFPRFFFLSNDELLEILAETKDPTRVQPHLKKCFEGIASLQFHDNTHITGMCSGEGEKVAFKEIIEPAQAKGAVEKWLLHVERVMQMSIHEEISKALRAYSETPRERWVLDWPGQVVLCASQVYWTKDVTEAIRRGGEAGLKQYKDLLIKQLESTVALVRGDLTSVSRATLSALVVIDVHARDVVAELENAECASEHDFAWLSQLRYYWEDEDVKVRMINATLNYGHEYLGNSPRLVITPLTDRCYRTLIGALDLNLGGAPEGPAGTGKTESVKDLAKAVAKQCVVFNCSDGLDYIAMGKFFKGLAASGAWACFDEFNRIDLEVLSVVAQQILTIQRAVAAKLERFVFEGTPIQLNRGCSVFITMNPGYAGRSELPDNLKALFRPVAMMVPDYALIAEISLYSFGFVDARALARKIVATYKLCSEQLSSQDHYDYGMRAVKAVLTAAGNLKLKYPAENEQVIMLRSIIDVNLPKFLQQDIPLFKAITADLFPKVVLPTPDYRYLMAAIKEQMVKMNLQPVDAAIDKIIQVYEMMCIRHGYMLVGEPWSGKTVAYRVLAAALNSMVENNLGNEKRVEYRAINPKAITMGQLYGQFDPITHEWTDGVLATTFRFFAQAGTAERRWIVFDGPVDAIWIENMNTVLDDNKKLCLTSGEIMQMTSTMSCTFEVADLAVASPATVSRCGMIYQEPGALGWAPLVRSWIASLPGTFNEEMRNLLQMTTLTTLIACQLDDLFPQGREQKLLEALPPANITNSWLPNIFIFSCVWSLGGSIDGDSRHKFDIFFRKLLNGGDGSTPPPNNVRIQAPIPNVGSVYDYVFEKDRKTGGSWKLWVDTINNFEIPKNAKFSQITVPTIDTQRYTYLLDTLLTQGKATLFVGPTGTGKSVYINNKLLNGLPAAKYTPIFINFSAQTSANQTQDIILGKLEKRRRGIYGPTQGKKAIIFIDDLNMPAREKYGAQPPIELLRQWADHQIFYDLKDTSAITLQDITFVAAMGPPGGGRNPVTSRFLRHFCIFGIASFDEITMKKIFTTIVDWHLNNGFQPSLLLLKSSLISATFDLYSGAIQNLLPTPSKSHYVFNLRDFARVIQGLLLASPEKFTEGTKFLRLWVHEVYRVFYDRLVDDLDRAWFFSTVKDLVAKHLTACGKFDQVFGHLDANKDGNVEDDDLRSLMFGNYSVPDATTKYYDEVANVTKVSEVIKGRLDEYNQISKAPMNLVIFRFAVEHISRIARILLQPAGHALLVGVGGSGRQSLTKLAAYMADYNLFQVEISKSYGNPEWRDDLKKILIKAGAQGVPSVFLFSDTQIIKESFLEDVNNLLNTGEVPNLFPPDEKAAIIEQVRTQLTKESPKLDMSSAALYNAFVNRCRDNLHVVLSMSPIGDAFRTRLRMFPSLVNCCTIDWFQVWPEDALEVVARRFLEDVELDNNSRNVVVAMCKEFHVRVRKLSQEFFAGVRRHNYVTPTSYLELIQTYKSLLDVKRREVNLMKSRYEVGLDQLASASSQVAVMSKELNDLQPQLIKTSKETEDMLQVIQRESVAVEQKREIVKADEAVANQKVSEVQAIKDDCESQLSEALPALESALEALNTLKPQDITMIKSMKNPPAAVKLVMEAICIMKDVKPARIKDPSGSGKMVDDFWGPAQKVLADPKFLESLKEYDKDNIPTKIIERIRKTYIPNPDFDPDVVKNSSSAAEGLCKWVRALDKYEVVAKVVAPKKEALAKAEAELSVEMAKLATKQAELKEVEDKMATLERNFKDMADKKADLERQVDLCAKKLDRAEKLIGGLGGEKDRWSEAARSLQTVYTNLTGDVLLSSGVIAYLGAFTSAYRQTCVQEWTQQCIDQGLSCSKTFSLTSTLGDPIQLRVWTLAGLPNDAFSKDNGIIATRSRRWPLFIDPQGQANKWIKNLEKLKKLAVIKLSDSDYIRQLENAIQFGTPALLENVGEELDSVLEPLLTKQTFKQAGVMCIKLGESVIEYSPEFRFYVTTKLRNPHYLPELSTKVTIVNFMITPEGLEDQLLGIVAARERPELEEERNRLVVASASNKRQLKEIEDQILEILSKSQGNLLEDEAAINALTSSKVISNDIAQKQQVAEETEEQIEQTRAGYRPIAVHSSILFFVIAELANIEPMYQYSLVWFINLFLQSIADSEKSNVLETRLDNLRSHFTYSLYCNVCRSLFKKDKLLFSFLLCVGIMMGRSEIDQEEWMFFLTGGVGVGGDGPPNPAPTWLSEKSWGEIVRLSAMPSFKGFASSFSEKIDAWKEIYESTEPWRAACPGGWDQMLSSFQKLVVLRLIRSDKIVNGVLDFVKGKMGQRYIEPPPFDLAASFKDSNACAPLIFILSPGSDPMSSLIGYGESRGITGNKLQSISLGQGQGPIAASMIKTGVKSGSWVVLQNCHLAVSWLPTLEKMCEELTPDTTSPEFRLWLTSYPSDRFPVTILQNGVKIVNEPPQGLKANLLRSYTSDPICEDGFFKGIRHGAENVWEKLLFGICFFHAVIQERRNFGSLGWNVSYEFNENDLRMSVRQLQKFLNEYEEIPWKALIYLAGECNYGGRVTDTHDRRTLMSILSTFYTPDILNDGYSFSPSSLYSAPPRGSHDNYIQFIKSLPATQNPEVFGLHDNADIAKDLNEVNLLISSVLITQARVSSNAGGKSTDDLCREIATGILDRLPDDFDIKATQKKYPVSYEESMNVTLVQELVRFNKLLVVIRESLQNVLKALHGLVVMSKELEEVANSLTVGRVPEMWANRSYPSLKPLGAYVSDFLQRLKFFQDWIDSGQPAVFWMSGFYFPQSFITACMQNYSRRYQIPIDLLSLKYEVMDEDDYSKPPTDGVYIRGLFLEGARWNRATRVLDEAIPKLLTDALPVIQMTPIRDEEGGRKEMTGLYECPLYKTSARRGTLSTTGHSTNYVMTIQLPSDKPQKHWTTRGVAALTSLST</sequence>
<feature type="region of interest" description="Disordered" evidence="20">
    <location>
        <begin position="98"/>
        <end position="125"/>
    </location>
</feature>
<evidence type="ECO:0000256" key="7">
    <source>
        <dbReference type="ARBA" id="ARBA00022701"/>
    </source>
</evidence>
<gene>
    <name evidence="22" type="ORF">SeLEV6574_g04591</name>
</gene>
<feature type="region of interest" description="Disordered" evidence="20">
    <location>
        <begin position="1"/>
        <end position="65"/>
    </location>
</feature>
<keyword evidence="14" id="KW-0969">Cilium</keyword>
<dbReference type="Gene3D" id="1.10.8.1220">
    <property type="match status" value="1"/>
</dbReference>
<dbReference type="Pfam" id="PF12780">
    <property type="entry name" value="AAA_8"/>
    <property type="match status" value="1"/>
</dbReference>
<dbReference type="CDD" id="cd00009">
    <property type="entry name" value="AAA"/>
    <property type="match status" value="1"/>
</dbReference>
<dbReference type="InterPro" id="IPR018247">
    <property type="entry name" value="EF_Hand_1_Ca_BS"/>
</dbReference>
<dbReference type="GO" id="GO:0051959">
    <property type="term" value="F:dynein light intermediate chain binding"/>
    <property type="evidence" value="ECO:0007669"/>
    <property type="project" value="InterPro"/>
</dbReference>
<dbReference type="GO" id="GO:0045505">
    <property type="term" value="F:dynein intermediate chain binding"/>
    <property type="evidence" value="ECO:0007669"/>
    <property type="project" value="InterPro"/>
</dbReference>
<dbReference type="FunFam" id="1.10.8.1220:FF:000001">
    <property type="entry name" value="Dynein axonemal heavy chain 5"/>
    <property type="match status" value="1"/>
</dbReference>
<dbReference type="Gene3D" id="1.20.58.1120">
    <property type="match status" value="1"/>
</dbReference>
<evidence type="ECO:0000256" key="19">
    <source>
        <dbReference type="SAM" id="Coils"/>
    </source>
</evidence>
<dbReference type="Pfam" id="PF12781">
    <property type="entry name" value="AAA_9"/>
    <property type="match status" value="1"/>
</dbReference>
<dbReference type="InterPro" id="IPR041466">
    <property type="entry name" value="Dynein_AAA5_ext"/>
</dbReference>
<dbReference type="VEuPathDB" id="FungiDB:SeMB42_g07841"/>
<evidence type="ECO:0000256" key="14">
    <source>
        <dbReference type="ARBA" id="ARBA00023069"/>
    </source>
</evidence>
<dbReference type="SMART" id="SM00382">
    <property type="entry name" value="AAA"/>
    <property type="match status" value="2"/>
</dbReference>
<keyword evidence="11" id="KW-0282">Flagellum</keyword>